<comment type="caution">
    <text evidence="2">The sequence shown here is derived from an EMBL/GenBank/DDBJ whole genome shotgun (WGS) entry which is preliminary data.</text>
</comment>
<protein>
    <recommendedName>
        <fullName evidence="4">Ig-like domain-containing protein</fullName>
    </recommendedName>
</protein>
<accession>A0A1F5G386</accession>
<proteinExistence type="predicted"/>
<organism evidence="2 3">
    <name type="scientific">Candidatus Curtissbacteria bacterium RBG_13_35_7</name>
    <dbReference type="NCBI Taxonomy" id="1797705"/>
    <lineage>
        <taxon>Bacteria</taxon>
        <taxon>Candidatus Curtissiibacteriota</taxon>
    </lineage>
</organism>
<gene>
    <name evidence="2" type="ORF">A2164_01285</name>
</gene>
<evidence type="ECO:0000313" key="2">
    <source>
        <dbReference type="EMBL" id="OGD86352.1"/>
    </source>
</evidence>
<dbReference type="Proteomes" id="UP000176317">
    <property type="component" value="Unassembled WGS sequence"/>
</dbReference>
<reference evidence="2 3" key="1">
    <citation type="journal article" date="2016" name="Nat. Commun.">
        <title>Thousands of microbial genomes shed light on interconnected biogeochemical processes in an aquifer system.</title>
        <authorList>
            <person name="Anantharaman K."/>
            <person name="Brown C.T."/>
            <person name="Hug L.A."/>
            <person name="Sharon I."/>
            <person name="Castelle C.J."/>
            <person name="Probst A.J."/>
            <person name="Thomas B.C."/>
            <person name="Singh A."/>
            <person name="Wilkins M.J."/>
            <person name="Karaoz U."/>
            <person name="Brodie E.L."/>
            <person name="Williams K.H."/>
            <person name="Hubbard S.S."/>
            <person name="Banfield J.F."/>
        </authorList>
    </citation>
    <scope>NUCLEOTIDE SEQUENCE [LARGE SCALE GENOMIC DNA]</scope>
</reference>
<dbReference type="AlphaFoldDB" id="A0A1F5G386"/>
<evidence type="ECO:0000256" key="1">
    <source>
        <dbReference type="SAM" id="MobiDB-lite"/>
    </source>
</evidence>
<sequence>MTTEIEPGTGNRQVSPISESGIPRLPCKVDNATKSSKVPDRVNHYWILETPNGATKSFGVCKRCGSGRFFPNAVEVRLDYDDEFGTDSPIDSNDSSPLD</sequence>
<evidence type="ECO:0000313" key="3">
    <source>
        <dbReference type="Proteomes" id="UP000176317"/>
    </source>
</evidence>
<dbReference type="EMBL" id="MFAT01000029">
    <property type="protein sequence ID" value="OGD86352.1"/>
    <property type="molecule type" value="Genomic_DNA"/>
</dbReference>
<feature type="region of interest" description="Disordered" evidence="1">
    <location>
        <begin position="1"/>
        <end position="33"/>
    </location>
</feature>
<name>A0A1F5G386_9BACT</name>
<evidence type="ECO:0008006" key="4">
    <source>
        <dbReference type="Google" id="ProtNLM"/>
    </source>
</evidence>